<evidence type="ECO:0000313" key="2">
    <source>
        <dbReference type="EMBL" id="CAG8592248.1"/>
    </source>
</evidence>
<keyword evidence="1" id="KW-0472">Membrane</keyword>
<reference evidence="2" key="1">
    <citation type="submission" date="2021-06" db="EMBL/GenBank/DDBJ databases">
        <authorList>
            <person name="Kallberg Y."/>
            <person name="Tangrot J."/>
            <person name="Rosling A."/>
        </authorList>
    </citation>
    <scope>NUCLEOTIDE SEQUENCE</scope>
    <source>
        <strain evidence="2">87-6 pot B 2015</strain>
    </source>
</reference>
<dbReference type="AlphaFoldDB" id="A0A9N9GC85"/>
<gene>
    <name evidence="2" type="ORF">FMOSSE_LOCUS8503</name>
</gene>
<protein>
    <submittedName>
        <fullName evidence="2">6533_t:CDS:1</fullName>
    </submittedName>
</protein>
<name>A0A9N9GC85_FUNMO</name>
<organism evidence="2 3">
    <name type="scientific">Funneliformis mosseae</name>
    <name type="common">Endomycorrhizal fungus</name>
    <name type="synonym">Glomus mosseae</name>
    <dbReference type="NCBI Taxonomy" id="27381"/>
    <lineage>
        <taxon>Eukaryota</taxon>
        <taxon>Fungi</taxon>
        <taxon>Fungi incertae sedis</taxon>
        <taxon>Mucoromycota</taxon>
        <taxon>Glomeromycotina</taxon>
        <taxon>Glomeromycetes</taxon>
        <taxon>Glomerales</taxon>
        <taxon>Glomeraceae</taxon>
        <taxon>Funneliformis</taxon>
    </lineage>
</organism>
<keyword evidence="1" id="KW-1133">Transmembrane helix</keyword>
<keyword evidence="3" id="KW-1185">Reference proteome</keyword>
<comment type="caution">
    <text evidence="2">The sequence shown here is derived from an EMBL/GenBank/DDBJ whole genome shotgun (WGS) entry which is preliminary data.</text>
</comment>
<feature type="transmembrane region" description="Helical" evidence="1">
    <location>
        <begin position="12"/>
        <end position="37"/>
    </location>
</feature>
<sequence length="96" mass="10431">MSWHFDKNKTDGLFTLVGMGNDKFVVLAVFIAVNNAVPSSTSILQKRQCPDDDPNCTPCVEDGVTKCPCVEDDVTKCPPEPECVDDTCPETPEPSP</sequence>
<accession>A0A9N9GC85</accession>
<evidence type="ECO:0000256" key="1">
    <source>
        <dbReference type="SAM" id="Phobius"/>
    </source>
</evidence>
<dbReference type="Proteomes" id="UP000789375">
    <property type="component" value="Unassembled WGS sequence"/>
</dbReference>
<keyword evidence="1" id="KW-0812">Transmembrane</keyword>
<proteinExistence type="predicted"/>
<evidence type="ECO:0000313" key="3">
    <source>
        <dbReference type="Proteomes" id="UP000789375"/>
    </source>
</evidence>
<dbReference type="EMBL" id="CAJVPP010002218">
    <property type="protein sequence ID" value="CAG8592248.1"/>
    <property type="molecule type" value="Genomic_DNA"/>
</dbReference>